<evidence type="ECO:0000259" key="3">
    <source>
        <dbReference type="Pfam" id="PF14702"/>
    </source>
</evidence>
<dbReference type="Pfam" id="PF06202">
    <property type="entry name" value="GDE_C"/>
    <property type="match status" value="1"/>
</dbReference>
<dbReference type="InterPro" id="IPR017853">
    <property type="entry name" value="GH"/>
</dbReference>
<dbReference type="PANTHER" id="PTHR10569:SF2">
    <property type="entry name" value="GLYCOGEN DEBRANCHING ENZYME"/>
    <property type="match status" value="1"/>
</dbReference>
<gene>
    <name evidence="4" type="ORF">GSOID_T00017742001</name>
</gene>
<evidence type="ECO:0000259" key="2">
    <source>
        <dbReference type="Pfam" id="PF14701"/>
    </source>
</evidence>
<dbReference type="Gene3D" id="1.50.10.10">
    <property type="match status" value="1"/>
</dbReference>
<dbReference type="PANTHER" id="PTHR10569">
    <property type="entry name" value="GLYCOGEN DEBRANCHING ENZYME"/>
    <property type="match status" value="1"/>
</dbReference>
<evidence type="ECO:0008006" key="6">
    <source>
        <dbReference type="Google" id="ProtNLM"/>
    </source>
</evidence>
<accession>E4X3A2</accession>
<proteinExistence type="predicted"/>
<organism evidence="4">
    <name type="scientific">Oikopleura dioica</name>
    <name type="common">Tunicate</name>
    <dbReference type="NCBI Taxonomy" id="34765"/>
    <lineage>
        <taxon>Eukaryota</taxon>
        <taxon>Metazoa</taxon>
        <taxon>Chordata</taxon>
        <taxon>Tunicata</taxon>
        <taxon>Appendicularia</taxon>
        <taxon>Copelata</taxon>
        <taxon>Oikopleuridae</taxon>
        <taxon>Oikopleura</taxon>
    </lineage>
</organism>
<evidence type="ECO:0000313" key="5">
    <source>
        <dbReference type="Proteomes" id="UP000001307"/>
    </source>
</evidence>
<dbReference type="InParanoid" id="E4X3A2"/>
<dbReference type="Proteomes" id="UP000001307">
    <property type="component" value="Unassembled WGS sequence"/>
</dbReference>
<dbReference type="GO" id="GO:0004135">
    <property type="term" value="F:amylo-alpha-1,6-glucosidase activity"/>
    <property type="evidence" value="ECO:0007669"/>
    <property type="project" value="InterPro"/>
</dbReference>
<feature type="domain" description="Glycogen debranching enzyme C-terminal" evidence="1">
    <location>
        <begin position="973"/>
        <end position="1390"/>
    </location>
</feature>
<dbReference type="GO" id="GO:0004134">
    <property type="term" value="F:4-alpha-glucanotransferase activity"/>
    <property type="evidence" value="ECO:0007669"/>
    <property type="project" value="InterPro"/>
</dbReference>
<feature type="domain" description="Glycogen debranching enzyme central" evidence="3">
    <location>
        <begin position="651"/>
        <end position="892"/>
    </location>
</feature>
<sequence length="1399" mass="158205">MKWLDLTRVNSNLFILDIEVDVALCVSSVLFAKNVQIFIEVDENTPQRELRPLKWQKSAPVWKSAYDNFAVFSAKRHGSYKFSIKDKEQKTHLTGYLKVAPPEQFAASSIVTLMPKLMGPFSEWSGVLDRVDELGYDAVHFTPLQKLGSSRSPYSIADQLELEPSFQVEQNELEGFLKSSHLKFVHDAVWNHTATNSEWVKNNPEIGYNLINSPHLVPAYFIDHELRAISNELSSENSDLHHISSEDDVNRLGSLILDRLKALSLDVFYQCDVESELARFKKSIACFLESPAPAPQKPKSLVLESNWSRGEKLSRRVNFSDEVLRVGNLVKDGELQQNEAFSNFEKTISWLNEIESDKMLEHLQSAVNGTLGTLRYERLDQNGPKKGPITAEHPICPRYFYCIEADCSPEQVLANSVKKKYVLAHNGWVMNWNPLKNFAGPDCEVYLRRELCAWDDSIKLNYGEGPDHCPVLWERMEEYTRWLARHGAAIRIDNCHSTPLHVAEYFLHCARDENKDVVVIAELFTASKEQDDEFVSRLGLDYLIREALQAHNNGDFCQTIRAFCGTPIAALESTREISKLAPGLLMDASHDNPSLYESRPIESFLTTAAIASFSSSPIGSNYFYDQLVPKHVNIVNEKRRYSRKSSTNFPRKILNDIRKEMKSAGADVINVESKENTCVITRRNEENSRECILISSNIYDKHSPLSSQTVTLKTTLENIKVRLHSRIKSKDEDFVEDSEEINGLSADYFVEENVDLEAFSLIKRLSPSSYSVTLSPGAVIVLTGQVPSDETEELSKLANLTSPKLNQEILHNLTLLELNQILFSCKKEEMANKGNEHGVYILPSHGEFPYAGFAGVYQYLLDQSQSVQSDWKPLAANISEGTWLLEYLVNRIDNKELKHHLQDIFAPLLSAPKAFAPRIHLKFLQNLTESLFDECLRRMPDWMRETRFTRYSALATVAIHGNVRGATYPIDNGEEKCSMAAGLPHFAEGIWRCWGRDSLIALKGTLIETGRLEEAWEVIKAFGTTLRHGLIPNLLGEGKVSRYNCRDATWFWLHSIKDIFKAGMTDIFSRKVRLCYADDNAAFDINAGPELEIQELVQQILQRHVDGIDFIERNAGPQVDMQMKQEGFHVRTKVDRKTGFPMGGNRWNCGTWMDKMGESDLAGNRGYPSTPRDGAPVEIVGLCFSVIAWLHKMNEDGNYPYADVKVDGAIMTWFDWANRIRNNFEKCFYVELETSSYYADTYQSSIPGADSQLRCNFPIALAVAPALVTPGLASTALTTAYQLLKSGLGLRTLSPEDDNYRPNYFSDDSLDTSIAKGANYHNGPSWVWPLGYFLRAGERFGLNFGLDEIAAHDDHIFSTPWMGLPELQNDNGAECPGSCPIQAWSTATLIDFASQLRRE</sequence>
<dbReference type="OrthoDB" id="10248904at2759"/>
<dbReference type="InterPro" id="IPR032788">
    <property type="entry name" value="AGL_central"/>
</dbReference>
<dbReference type="SUPFAM" id="SSF48208">
    <property type="entry name" value="Six-hairpin glycosidases"/>
    <property type="match status" value="1"/>
</dbReference>
<dbReference type="InterPro" id="IPR032790">
    <property type="entry name" value="GDE_C"/>
</dbReference>
<name>E4X3A2_OIKDI</name>
<dbReference type="GO" id="GO:0005980">
    <property type="term" value="P:glycogen catabolic process"/>
    <property type="evidence" value="ECO:0007669"/>
    <property type="project" value="InterPro"/>
</dbReference>
<dbReference type="FunCoup" id="E4X3A2">
    <property type="interactions" value="171"/>
</dbReference>
<protein>
    <recommendedName>
        <fullName evidence="6">4-alpha-glucanotransferase</fullName>
    </recommendedName>
</protein>
<dbReference type="EMBL" id="FN653023">
    <property type="protein sequence ID" value="CBY18106.1"/>
    <property type="molecule type" value="Genomic_DNA"/>
</dbReference>
<evidence type="ECO:0000313" key="4">
    <source>
        <dbReference type="EMBL" id="CBY18106.1"/>
    </source>
</evidence>
<dbReference type="InterPro" id="IPR012341">
    <property type="entry name" value="6hp_glycosidase-like_sf"/>
</dbReference>
<reference evidence="4" key="1">
    <citation type="journal article" date="2010" name="Science">
        <title>Plasticity of animal genome architecture unmasked by rapid evolution of a pelagic tunicate.</title>
        <authorList>
            <person name="Denoeud F."/>
            <person name="Henriet S."/>
            <person name="Mungpakdee S."/>
            <person name="Aury J.M."/>
            <person name="Da Silva C."/>
            <person name="Brinkmann H."/>
            <person name="Mikhaleva J."/>
            <person name="Olsen L.C."/>
            <person name="Jubin C."/>
            <person name="Canestro C."/>
            <person name="Bouquet J.M."/>
            <person name="Danks G."/>
            <person name="Poulain J."/>
            <person name="Campsteijn C."/>
            <person name="Adamski M."/>
            <person name="Cross I."/>
            <person name="Yadetie F."/>
            <person name="Muffato M."/>
            <person name="Louis A."/>
            <person name="Butcher S."/>
            <person name="Tsagkogeorga G."/>
            <person name="Konrad A."/>
            <person name="Singh S."/>
            <person name="Jensen M.F."/>
            <person name="Cong E.H."/>
            <person name="Eikeseth-Otteraa H."/>
            <person name="Noel B."/>
            <person name="Anthouard V."/>
            <person name="Porcel B.M."/>
            <person name="Kachouri-Lafond R."/>
            <person name="Nishino A."/>
            <person name="Ugolini M."/>
            <person name="Chourrout P."/>
            <person name="Nishida H."/>
            <person name="Aasland R."/>
            <person name="Huzurbazar S."/>
            <person name="Westhof E."/>
            <person name="Delsuc F."/>
            <person name="Lehrach H."/>
            <person name="Reinhardt R."/>
            <person name="Weissenbach J."/>
            <person name="Roy S.W."/>
            <person name="Artiguenave F."/>
            <person name="Postlethwait J.H."/>
            <person name="Manak J.R."/>
            <person name="Thompson E.M."/>
            <person name="Jaillon O."/>
            <person name="Du Pasquier L."/>
            <person name="Boudinot P."/>
            <person name="Liberles D.A."/>
            <person name="Volff J.N."/>
            <person name="Philippe H."/>
            <person name="Lenhard B."/>
            <person name="Roest Crollius H."/>
            <person name="Wincker P."/>
            <person name="Chourrout D."/>
        </authorList>
    </citation>
    <scope>NUCLEOTIDE SEQUENCE [LARGE SCALE GENOMIC DNA]</scope>
</reference>
<feature type="domain" description="Glycogen debranching enzyme glucanotransferase" evidence="2">
    <location>
        <begin position="108"/>
        <end position="517"/>
    </location>
</feature>
<dbReference type="Pfam" id="PF14702">
    <property type="entry name" value="hGDE_central"/>
    <property type="match status" value="1"/>
</dbReference>
<keyword evidence="5" id="KW-1185">Reference proteome</keyword>
<dbReference type="Gene3D" id="3.20.20.80">
    <property type="entry name" value="Glycosidases"/>
    <property type="match status" value="2"/>
</dbReference>
<dbReference type="Pfam" id="PF14701">
    <property type="entry name" value="hDGE_amylase"/>
    <property type="match status" value="1"/>
</dbReference>
<dbReference type="InterPro" id="IPR008928">
    <property type="entry name" value="6-hairpin_glycosidase_sf"/>
</dbReference>
<dbReference type="InterPro" id="IPR032792">
    <property type="entry name" value="AGL_glucanoTrfase"/>
</dbReference>
<dbReference type="InterPro" id="IPR010401">
    <property type="entry name" value="AGL/Gdb1"/>
</dbReference>
<evidence type="ECO:0000259" key="1">
    <source>
        <dbReference type="Pfam" id="PF06202"/>
    </source>
</evidence>
<dbReference type="SUPFAM" id="SSF51445">
    <property type="entry name" value="(Trans)glycosidases"/>
    <property type="match status" value="1"/>
</dbReference>